<dbReference type="Proteomes" id="UP000555411">
    <property type="component" value="Unassembled WGS sequence"/>
</dbReference>
<organism evidence="1 2">
    <name type="scientific">Paragemmobacter straminiformis</name>
    <dbReference type="NCBI Taxonomy" id="2045119"/>
    <lineage>
        <taxon>Bacteria</taxon>
        <taxon>Pseudomonadati</taxon>
        <taxon>Pseudomonadota</taxon>
        <taxon>Alphaproteobacteria</taxon>
        <taxon>Rhodobacterales</taxon>
        <taxon>Paracoccaceae</taxon>
        <taxon>Paragemmobacter</taxon>
    </lineage>
</organism>
<keyword evidence="2" id="KW-1185">Reference proteome</keyword>
<comment type="caution">
    <text evidence="1">The sequence shown here is derived from an EMBL/GenBank/DDBJ whole genome shotgun (WGS) entry which is preliminary data.</text>
</comment>
<reference evidence="1 2" key="1">
    <citation type="journal article" date="2017" name="Int. J. Syst. Evol. Microbiol.">
        <title>Gemmobacter straminiformis sp. nov., isolated from an artificial fountain.</title>
        <authorList>
            <person name="Kang J.Y."/>
            <person name="Kim M.J."/>
            <person name="Chun J."/>
            <person name="Son K.P."/>
            <person name="Jahng K.Y."/>
        </authorList>
    </citation>
    <scope>NUCLEOTIDE SEQUENCE [LARGE SCALE GENOMIC DNA]</scope>
    <source>
        <strain evidence="1 2">CAM-8</strain>
    </source>
</reference>
<dbReference type="Pfam" id="PF12616">
    <property type="entry name" value="DUF3775"/>
    <property type="match status" value="1"/>
</dbReference>
<dbReference type="RefSeq" id="WP_185795771.1">
    <property type="nucleotide sequence ID" value="NZ_JACLQD010000001.1"/>
</dbReference>
<sequence length="105" mass="11310">MIEISSDKVVQVIFLMREEAAGEKQLHAFINGLNDDEKAHLTAIAWVGRGAFEADAYAEAVETAYAEATVPTDQYLMGMPHLAENLEAGLEALGVDVAGEEADLM</sequence>
<evidence type="ECO:0000313" key="1">
    <source>
        <dbReference type="EMBL" id="MBC2834147.1"/>
    </source>
</evidence>
<proteinExistence type="predicted"/>
<evidence type="ECO:0000313" key="2">
    <source>
        <dbReference type="Proteomes" id="UP000555411"/>
    </source>
</evidence>
<dbReference type="InterPro" id="IPR022254">
    <property type="entry name" value="DUF3775"/>
</dbReference>
<gene>
    <name evidence="1" type="ORF">H7F16_01425</name>
</gene>
<dbReference type="EMBL" id="JACLQD010000001">
    <property type="protein sequence ID" value="MBC2834147.1"/>
    <property type="molecule type" value="Genomic_DNA"/>
</dbReference>
<name>A0A842I3Z4_9RHOB</name>
<protein>
    <submittedName>
        <fullName evidence="1">DUF3775 domain-containing protein</fullName>
    </submittedName>
</protein>
<accession>A0A842I3Z4</accession>
<dbReference type="AlphaFoldDB" id="A0A842I3Z4"/>